<proteinExistence type="predicted"/>
<name>A0A1Z4M2P9_9CYAN</name>
<protein>
    <recommendedName>
        <fullName evidence="4">DUF1186 domain-containing protein</fullName>
    </recommendedName>
</protein>
<keyword evidence="3" id="KW-1185">Reference proteome</keyword>
<accession>A0A1Z4M2P9</accession>
<feature type="compositionally biased region" description="Basic residues" evidence="1">
    <location>
        <begin position="280"/>
        <end position="303"/>
    </location>
</feature>
<reference evidence="2 3" key="1">
    <citation type="submission" date="2017-06" db="EMBL/GenBank/DDBJ databases">
        <title>Genome sequencing of cyanobaciteial culture collection at National Institute for Environmental Studies (NIES).</title>
        <authorList>
            <person name="Hirose Y."/>
            <person name="Shimura Y."/>
            <person name="Fujisawa T."/>
            <person name="Nakamura Y."/>
            <person name="Kawachi M."/>
        </authorList>
    </citation>
    <scope>NUCLEOTIDE SEQUENCE [LARGE SCALE GENOMIC DNA]</scope>
    <source>
        <strain evidence="2 3">NIES-267</strain>
        <plasmid evidence="3">Plasmid1 dna</plasmid>
    </source>
</reference>
<evidence type="ECO:0000313" key="3">
    <source>
        <dbReference type="Proteomes" id="UP000218418"/>
    </source>
</evidence>
<dbReference type="InterPro" id="IPR010602">
    <property type="entry name" value="DUF1186"/>
</dbReference>
<sequence>MQLKEILAKLENNTGEFPRQALEKAIEEQEAITPFLLNTLSESKDKLEDLYDDEDYILHLYALYLLAQFREQKAYPLIIEFFSVPGDMPLDVTGDVVTEDLGRIIASVSDGNIELTKKLIENQEINPFIRSAALKSLIISVIQGIISREEVVKYFEEIFSNLFANKSSTTEVEEETDYIWTDLTTQSSILAPVELQQYIERVFDEDLIEPFFIERDDYDDFLENGWEANLNELRDNPHYYLIEDTISEMESWAYFNTSQPPKIDRILQEEVEGFSSSNKNKSKSKKKKKMQKESRRKNRTKKK</sequence>
<dbReference type="AlphaFoldDB" id="A0A1Z4M2P9"/>
<organism evidence="2 3">
    <name type="scientific">Calothrix parasitica NIES-267</name>
    <dbReference type="NCBI Taxonomy" id="1973488"/>
    <lineage>
        <taxon>Bacteria</taxon>
        <taxon>Bacillati</taxon>
        <taxon>Cyanobacteriota</taxon>
        <taxon>Cyanophyceae</taxon>
        <taxon>Nostocales</taxon>
        <taxon>Calotrichaceae</taxon>
        <taxon>Calothrix</taxon>
    </lineage>
</organism>
<keyword evidence="2" id="KW-0614">Plasmid</keyword>
<evidence type="ECO:0000256" key="1">
    <source>
        <dbReference type="SAM" id="MobiDB-lite"/>
    </source>
</evidence>
<gene>
    <name evidence="2" type="ORF">NIES267_72970</name>
</gene>
<evidence type="ECO:0008006" key="4">
    <source>
        <dbReference type="Google" id="ProtNLM"/>
    </source>
</evidence>
<dbReference type="Pfam" id="PF06685">
    <property type="entry name" value="DUF1186"/>
    <property type="match status" value="1"/>
</dbReference>
<dbReference type="Proteomes" id="UP000218418">
    <property type="component" value="Plasmid plasmid1"/>
</dbReference>
<dbReference type="EMBL" id="AP018228">
    <property type="protein sequence ID" value="BAY87773.1"/>
    <property type="molecule type" value="Genomic_DNA"/>
</dbReference>
<feature type="region of interest" description="Disordered" evidence="1">
    <location>
        <begin position="268"/>
        <end position="303"/>
    </location>
</feature>
<evidence type="ECO:0000313" key="2">
    <source>
        <dbReference type="EMBL" id="BAY87773.1"/>
    </source>
</evidence>
<dbReference type="OrthoDB" id="18359at2"/>
<geneLocation type="plasmid" evidence="3">
    <name>Plasmid1 dna</name>
</geneLocation>